<dbReference type="PANTHER" id="PTHR20997:SF2">
    <property type="entry name" value="EG:BACR42I17.2 PROTEIN-RELATED"/>
    <property type="match status" value="1"/>
</dbReference>
<evidence type="ECO:0000313" key="2">
    <source>
        <dbReference type="EMBL" id="KAL0840143.1"/>
    </source>
</evidence>
<dbReference type="PANTHER" id="PTHR20997">
    <property type="entry name" value="EG:BACR42I17.2 PROTEIN-RELATED"/>
    <property type="match status" value="1"/>
</dbReference>
<feature type="chain" id="PRO_5044785515" description="27 kDa hemolymph protein" evidence="1">
    <location>
        <begin position="18"/>
        <end position="288"/>
    </location>
</feature>
<sequence>MVLKCFLFALLFGFTWAQSELSLPENFTLPPELEGKIDEEQLKGLQNQTLPVVKKKCEENGGPDAYDNAQKAFENFSTCLKSLVDPEKLQQEIEEASPNGQVDEVFKGYCAKTPQFKTCFKNMTSAVRPCFTDKERENLKTVYNVTEQLAEFICYKEGDRIALFIAEGGRECFQEKQDQLQDCANKTLGSDFQMDPKSLSADNIPNIAFGEKECRQLTELQICVVGVLETCEAPTTGNIVESMFKFIRKATPCADIVETKRQSKPGSATGLAVTSATVLLGLATALFV</sequence>
<feature type="signal peptide" evidence="1">
    <location>
        <begin position="1"/>
        <end position="17"/>
    </location>
</feature>
<dbReference type="InterPro" id="IPR009832">
    <property type="entry name" value="DUF1397"/>
</dbReference>
<dbReference type="Pfam" id="PF07165">
    <property type="entry name" value="DUF1397"/>
    <property type="match status" value="1"/>
</dbReference>
<evidence type="ECO:0000256" key="1">
    <source>
        <dbReference type="SAM" id="SignalP"/>
    </source>
</evidence>
<dbReference type="Proteomes" id="UP001549921">
    <property type="component" value="Unassembled WGS sequence"/>
</dbReference>
<proteinExistence type="predicted"/>
<dbReference type="AlphaFoldDB" id="A0ABD0T9U3"/>
<organism evidence="2 3">
    <name type="scientific">Loxostege sticticalis</name>
    <name type="common">Beet webworm moth</name>
    <dbReference type="NCBI Taxonomy" id="481309"/>
    <lineage>
        <taxon>Eukaryota</taxon>
        <taxon>Metazoa</taxon>
        <taxon>Ecdysozoa</taxon>
        <taxon>Arthropoda</taxon>
        <taxon>Hexapoda</taxon>
        <taxon>Insecta</taxon>
        <taxon>Pterygota</taxon>
        <taxon>Neoptera</taxon>
        <taxon>Endopterygota</taxon>
        <taxon>Lepidoptera</taxon>
        <taxon>Glossata</taxon>
        <taxon>Ditrysia</taxon>
        <taxon>Pyraloidea</taxon>
        <taxon>Crambidae</taxon>
        <taxon>Pyraustinae</taxon>
        <taxon>Loxostege</taxon>
    </lineage>
</organism>
<name>A0ABD0T9U3_LOXSC</name>
<gene>
    <name evidence="2" type="ORF">ABMA28_015443</name>
</gene>
<evidence type="ECO:0008006" key="4">
    <source>
        <dbReference type="Google" id="ProtNLM"/>
    </source>
</evidence>
<reference evidence="2 3" key="1">
    <citation type="submission" date="2024-06" db="EMBL/GenBank/DDBJ databases">
        <title>A chromosome-level genome assembly of beet webworm, Loxostege sticticalis.</title>
        <authorList>
            <person name="Zhang Y."/>
        </authorList>
    </citation>
    <scope>NUCLEOTIDE SEQUENCE [LARGE SCALE GENOMIC DNA]</scope>
    <source>
        <strain evidence="2">AQ028</strain>
        <tissue evidence="2">Male pupae</tissue>
    </source>
</reference>
<comment type="caution">
    <text evidence="2">The sequence shown here is derived from an EMBL/GenBank/DDBJ whole genome shotgun (WGS) entry which is preliminary data.</text>
</comment>
<keyword evidence="1" id="KW-0732">Signal</keyword>
<dbReference type="EMBL" id="JBEDNZ010000007">
    <property type="protein sequence ID" value="KAL0840143.1"/>
    <property type="molecule type" value="Genomic_DNA"/>
</dbReference>
<evidence type="ECO:0000313" key="3">
    <source>
        <dbReference type="Proteomes" id="UP001549921"/>
    </source>
</evidence>
<accession>A0ABD0T9U3</accession>
<protein>
    <recommendedName>
        <fullName evidence="4">27 kDa hemolymph protein</fullName>
    </recommendedName>
</protein>